<dbReference type="CDD" id="cd18787">
    <property type="entry name" value="SF2_C_DEAD"/>
    <property type="match status" value="1"/>
</dbReference>
<dbReference type="GO" id="GO:0016787">
    <property type="term" value="F:hydrolase activity"/>
    <property type="evidence" value="ECO:0007669"/>
    <property type="project" value="UniProtKB-KW"/>
</dbReference>
<keyword evidence="3 7" id="KW-0378">Hydrolase</keyword>
<feature type="short sequence motif" description="Q motif" evidence="6">
    <location>
        <begin position="1"/>
        <end position="29"/>
    </location>
</feature>
<dbReference type="FunFam" id="3.40.50.300:FF:000108">
    <property type="entry name" value="ATP-dependent RNA helicase RhlE"/>
    <property type="match status" value="1"/>
</dbReference>
<dbReference type="PROSITE" id="PS00039">
    <property type="entry name" value="DEAD_ATP_HELICASE"/>
    <property type="match status" value="1"/>
</dbReference>
<proteinExistence type="inferred from homology"/>
<reference evidence="12 13" key="1">
    <citation type="submission" date="2017-11" db="EMBL/GenBank/DDBJ databases">
        <title>Isolation and Characterization of Methanogenic Archaea from Saline Meromictic Lake at Siberia.</title>
        <authorList>
            <person name="Shen Y."/>
            <person name="Huang H.-H."/>
            <person name="Lai M.-C."/>
            <person name="Chen S.-C."/>
        </authorList>
    </citation>
    <scope>NUCLEOTIDE SEQUENCE [LARGE SCALE GENOMIC DNA]</scope>
    <source>
        <strain evidence="12 13">SY-01</strain>
    </source>
</reference>
<dbReference type="InterPro" id="IPR027417">
    <property type="entry name" value="P-loop_NTPase"/>
</dbReference>
<feature type="domain" description="Helicase C-terminal" evidence="10">
    <location>
        <begin position="218"/>
        <end position="380"/>
    </location>
</feature>
<dbReference type="PANTHER" id="PTHR47959:SF13">
    <property type="entry name" value="ATP-DEPENDENT RNA HELICASE RHLE"/>
    <property type="match status" value="1"/>
</dbReference>
<feature type="domain" description="DEAD-box RNA helicase Q" evidence="11">
    <location>
        <begin position="1"/>
        <end position="29"/>
    </location>
</feature>
<dbReference type="AlphaFoldDB" id="A0A4E0PZJ2"/>
<accession>A0A4E0PZJ2</accession>
<gene>
    <name evidence="12" type="ORF">CUN85_06000</name>
</gene>
<evidence type="ECO:0000256" key="2">
    <source>
        <dbReference type="ARBA" id="ARBA00022741"/>
    </source>
</evidence>
<evidence type="ECO:0000259" key="11">
    <source>
        <dbReference type="PROSITE" id="PS51195"/>
    </source>
</evidence>
<evidence type="ECO:0000256" key="3">
    <source>
        <dbReference type="ARBA" id="ARBA00022801"/>
    </source>
</evidence>
<keyword evidence="1" id="KW-0963">Cytoplasm</keyword>
<keyword evidence="4 7" id="KW-0347">Helicase</keyword>
<dbReference type="Gene3D" id="3.40.50.300">
    <property type="entry name" value="P-loop containing nucleotide triphosphate hydrolases"/>
    <property type="match status" value="2"/>
</dbReference>
<feature type="region of interest" description="Disordered" evidence="8">
    <location>
        <begin position="374"/>
        <end position="418"/>
    </location>
</feature>
<dbReference type="CDD" id="cd00268">
    <property type="entry name" value="DEADc"/>
    <property type="match status" value="1"/>
</dbReference>
<dbReference type="GO" id="GO:0003676">
    <property type="term" value="F:nucleic acid binding"/>
    <property type="evidence" value="ECO:0007669"/>
    <property type="project" value="InterPro"/>
</dbReference>
<dbReference type="InterPro" id="IPR014014">
    <property type="entry name" value="RNA_helicase_DEAD_Q_motif"/>
</dbReference>
<sequence length="418" mass="46411">MSFDNLNLVYPLQRALSEEGYTTPTLIQERSIPHLLKGKDMIGIAQTGTGKTAAFILPILQNMSASHKTPRPGVPRVLVLAPTRELAAQIGDSFAAYGRFTRFKHTVIFGGVGQGAQVRTLSKGVDILVATPGRLLDLVDQGHVKLSGVEYFVLDEADRMLDMGFINDVYKVVAMLPKKRQSLFFSATMSPEVSKLARKMLSNPAHVEVTPQATTVERIEQFVFFVDSDNKNNLLLQLLKGRHMECVLVFTRTKHRANKITEILNKNKVPTGAIHGNKSQNHRTKVLQDFKTGNLRVLVATDIAARGIDIEDISHVINYDLPNVCESYVHRIGRTARAGADGTAYSFCAADERDFLHDIEKLTRMKIEVAEHNYHSEKAKNATGDAAKPAPRTQGRPQKKHGVKKTHNTKSSHKSRMS</sequence>
<dbReference type="GO" id="GO:0003724">
    <property type="term" value="F:RNA helicase activity"/>
    <property type="evidence" value="ECO:0007669"/>
    <property type="project" value="InterPro"/>
</dbReference>
<keyword evidence="5 7" id="KW-0067">ATP-binding</keyword>
<keyword evidence="13" id="KW-1185">Reference proteome</keyword>
<dbReference type="RefSeq" id="WP_135389423.1">
    <property type="nucleotide sequence ID" value="NZ_PGGK01000005.1"/>
</dbReference>
<evidence type="ECO:0000256" key="5">
    <source>
        <dbReference type="ARBA" id="ARBA00022840"/>
    </source>
</evidence>
<dbReference type="GO" id="GO:0140097">
    <property type="term" value="F:catalytic activity, acting on DNA"/>
    <property type="evidence" value="ECO:0007669"/>
    <property type="project" value="UniProtKB-ARBA"/>
</dbReference>
<dbReference type="InterPro" id="IPR050079">
    <property type="entry name" value="DEAD_box_RNA_helicase"/>
</dbReference>
<dbReference type="PANTHER" id="PTHR47959">
    <property type="entry name" value="ATP-DEPENDENT RNA HELICASE RHLE-RELATED"/>
    <property type="match status" value="1"/>
</dbReference>
<feature type="domain" description="Helicase ATP-binding" evidence="9">
    <location>
        <begin position="32"/>
        <end position="207"/>
    </location>
</feature>
<evidence type="ECO:0000256" key="1">
    <source>
        <dbReference type="ARBA" id="ARBA00022490"/>
    </source>
</evidence>
<keyword evidence="2 7" id="KW-0547">Nucleotide-binding</keyword>
<comment type="similarity">
    <text evidence="7">Belongs to the DEAD box helicase family.</text>
</comment>
<evidence type="ECO:0000256" key="7">
    <source>
        <dbReference type="RuleBase" id="RU000492"/>
    </source>
</evidence>
<feature type="compositionally biased region" description="Basic residues" evidence="8">
    <location>
        <begin position="397"/>
        <end position="418"/>
    </location>
</feature>
<dbReference type="InterPro" id="IPR000629">
    <property type="entry name" value="RNA-helicase_DEAD-box_CS"/>
</dbReference>
<evidence type="ECO:0000256" key="8">
    <source>
        <dbReference type="SAM" id="MobiDB-lite"/>
    </source>
</evidence>
<dbReference type="EMBL" id="PGGK01000005">
    <property type="protein sequence ID" value="TGC09385.1"/>
    <property type="molecule type" value="Genomic_DNA"/>
</dbReference>
<evidence type="ECO:0000256" key="4">
    <source>
        <dbReference type="ARBA" id="ARBA00022806"/>
    </source>
</evidence>
<dbReference type="Pfam" id="PF00271">
    <property type="entry name" value="Helicase_C"/>
    <property type="match status" value="1"/>
</dbReference>
<evidence type="ECO:0000313" key="12">
    <source>
        <dbReference type="EMBL" id="TGC09385.1"/>
    </source>
</evidence>
<dbReference type="SMART" id="SM00487">
    <property type="entry name" value="DEXDc"/>
    <property type="match status" value="1"/>
</dbReference>
<dbReference type="SUPFAM" id="SSF52540">
    <property type="entry name" value="P-loop containing nucleoside triphosphate hydrolases"/>
    <property type="match status" value="1"/>
</dbReference>
<evidence type="ECO:0000259" key="9">
    <source>
        <dbReference type="PROSITE" id="PS51192"/>
    </source>
</evidence>
<dbReference type="SMART" id="SM00490">
    <property type="entry name" value="HELICc"/>
    <property type="match status" value="1"/>
</dbReference>
<dbReference type="InterPro" id="IPR001650">
    <property type="entry name" value="Helicase_C-like"/>
</dbReference>
<dbReference type="GO" id="GO:0005829">
    <property type="term" value="C:cytosol"/>
    <property type="evidence" value="ECO:0007669"/>
    <property type="project" value="TreeGrafter"/>
</dbReference>
<dbReference type="PROSITE" id="PS51194">
    <property type="entry name" value="HELICASE_CTER"/>
    <property type="match status" value="1"/>
</dbReference>
<protein>
    <submittedName>
        <fullName evidence="12">DEAD/DEAH box helicase</fullName>
    </submittedName>
</protein>
<evidence type="ECO:0000259" key="10">
    <source>
        <dbReference type="PROSITE" id="PS51194"/>
    </source>
</evidence>
<dbReference type="OrthoDB" id="4631at2157"/>
<organism evidence="12 13">
    <name type="scientific">Methanolobus halotolerans</name>
    <dbReference type="NCBI Taxonomy" id="2052935"/>
    <lineage>
        <taxon>Archaea</taxon>
        <taxon>Methanobacteriati</taxon>
        <taxon>Methanobacteriota</taxon>
        <taxon>Stenosarchaea group</taxon>
        <taxon>Methanomicrobia</taxon>
        <taxon>Methanosarcinales</taxon>
        <taxon>Methanosarcinaceae</taxon>
        <taxon>Methanolobus</taxon>
    </lineage>
</organism>
<dbReference type="PROSITE" id="PS51192">
    <property type="entry name" value="HELICASE_ATP_BIND_1"/>
    <property type="match status" value="1"/>
</dbReference>
<dbReference type="Pfam" id="PF00270">
    <property type="entry name" value="DEAD"/>
    <property type="match status" value="1"/>
</dbReference>
<dbReference type="Proteomes" id="UP000297295">
    <property type="component" value="Unassembled WGS sequence"/>
</dbReference>
<comment type="caution">
    <text evidence="12">The sequence shown here is derived from an EMBL/GenBank/DDBJ whole genome shotgun (WGS) entry which is preliminary data.</text>
</comment>
<dbReference type="PROSITE" id="PS51195">
    <property type="entry name" value="Q_MOTIF"/>
    <property type="match status" value="1"/>
</dbReference>
<dbReference type="GO" id="GO:0005524">
    <property type="term" value="F:ATP binding"/>
    <property type="evidence" value="ECO:0007669"/>
    <property type="project" value="UniProtKB-KW"/>
</dbReference>
<dbReference type="InterPro" id="IPR014001">
    <property type="entry name" value="Helicase_ATP-bd"/>
</dbReference>
<evidence type="ECO:0000256" key="6">
    <source>
        <dbReference type="PROSITE-ProRule" id="PRU00552"/>
    </source>
</evidence>
<dbReference type="InterPro" id="IPR011545">
    <property type="entry name" value="DEAD/DEAH_box_helicase_dom"/>
</dbReference>
<dbReference type="InterPro" id="IPR044742">
    <property type="entry name" value="DEAD/DEAH_RhlB"/>
</dbReference>
<name>A0A4E0PZJ2_9EURY</name>
<evidence type="ECO:0000313" key="13">
    <source>
        <dbReference type="Proteomes" id="UP000297295"/>
    </source>
</evidence>